<sequence>MEVLKVGLERECEEDEFELSLELSIGGGRYGKSIKMEGINGGTFEGNVSRSGFYCNDNKRDLELKRNIIIPQDLRKQESCVETEVKLILEGKQFRSGAENVEKDGILENSAREWEKNGKREIELDLNGDFEGQQMQKVFPAKSDARQSQCALRSNYMVKRLKVDNSYTTNNAPRSTDKDQSSPTPAKSSHLVKKPPKPPTLKTDGASVRHMPCVSTTGNGPNGKTITGFLYKYTINEVRIVCICHRRIFSPAEFVEHAGGVDILNPLRHITIVNSAQR</sequence>
<comment type="function">
    <text evidence="4">Acts as a negative regulator of abscisic acid (ABA) response.</text>
</comment>
<protein>
    <recommendedName>
        <fullName evidence="4">Ninja-family protein</fullName>
    </recommendedName>
    <alternativeName>
        <fullName evidence="4">ABI-binding protein</fullName>
    </alternativeName>
</protein>
<comment type="subcellular location">
    <subcellularLocation>
        <location evidence="1 4">Nucleus</location>
    </subcellularLocation>
</comment>
<reference evidence="8" key="1">
    <citation type="journal article" date="2024" name="IScience">
        <title>Strigolactones Initiate the Formation of Haustorium-like Structures in Castilleja.</title>
        <authorList>
            <person name="Buerger M."/>
            <person name="Peterson D."/>
            <person name="Chory J."/>
        </authorList>
    </citation>
    <scope>NUCLEOTIDE SEQUENCE [LARGE SCALE GENOMIC DNA]</scope>
</reference>
<dbReference type="GO" id="GO:0005634">
    <property type="term" value="C:nucleus"/>
    <property type="evidence" value="ECO:0007669"/>
    <property type="project" value="UniProtKB-SubCell"/>
</dbReference>
<feature type="domain" description="Tify" evidence="6">
    <location>
        <begin position="236"/>
        <end position="274"/>
    </location>
</feature>
<comment type="caution">
    <text evidence="7">The sequence shown here is derived from an EMBL/GenBank/DDBJ whole genome shotgun (WGS) entry which is preliminary data.</text>
</comment>
<keyword evidence="8" id="KW-1185">Reference proteome</keyword>
<accession>A0ABD3BFF2</accession>
<keyword evidence="3 4" id="KW-0539">Nucleus</keyword>
<comment type="similarity">
    <text evidence="2 4">Belongs to the Ninja family.</text>
</comment>
<organism evidence="7 8">
    <name type="scientific">Castilleja foliolosa</name>
    <dbReference type="NCBI Taxonomy" id="1961234"/>
    <lineage>
        <taxon>Eukaryota</taxon>
        <taxon>Viridiplantae</taxon>
        <taxon>Streptophyta</taxon>
        <taxon>Embryophyta</taxon>
        <taxon>Tracheophyta</taxon>
        <taxon>Spermatophyta</taxon>
        <taxon>Magnoliopsida</taxon>
        <taxon>eudicotyledons</taxon>
        <taxon>Gunneridae</taxon>
        <taxon>Pentapetalae</taxon>
        <taxon>asterids</taxon>
        <taxon>lamiids</taxon>
        <taxon>Lamiales</taxon>
        <taxon>Orobanchaceae</taxon>
        <taxon>Pedicularideae</taxon>
        <taxon>Castillejinae</taxon>
        <taxon>Castilleja</taxon>
    </lineage>
</organism>
<dbReference type="PANTHER" id="PTHR31413:SF15">
    <property type="entry name" value="NINJA-FAMILY PROTEIN"/>
    <property type="match status" value="1"/>
</dbReference>
<feature type="compositionally biased region" description="Polar residues" evidence="5">
    <location>
        <begin position="165"/>
        <end position="174"/>
    </location>
</feature>
<feature type="region of interest" description="Disordered" evidence="5">
    <location>
        <begin position="163"/>
        <end position="219"/>
    </location>
</feature>
<evidence type="ECO:0000256" key="1">
    <source>
        <dbReference type="ARBA" id="ARBA00004123"/>
    </source>
</evidence>
<evidence type="ECO:0000256" key="5">
    <source>
        <dbReference type="SAM" id="MobiDB-lite"/>
    </source>
</evidence>
<dbReference type="Proteomes" id="UP001632038">
    <property type="component" value="Unassembled WGS sequence"/>
</dbReference>
<dbReference type="EMBL" id="JAVIJP010000099">
    <property type="protein sequence ID" value="KAL3615948.1"/>
    <property type="molecule type" value="Genomic_DNA"/>
</dbReference>
<dbReference type="InterPro" id="IPR031307">
    <property type="entry name" value="Ninja_fam"/>
</dbReference>
<evidence type="ECO:0000256" key="2">
    <source>
        <dbReference type="ARBA" id="ARBA00006081"/>
    </source>
</evidence>
<evidence type="ECO:0000313" key="7">
    <source>
        <dbReference type="EMBL" id="KAL3615948.1"/>
    </source>
</evidence>
<dbReference type="PANTHER" id="PTHR31413">
    <property type="entry name" value="AFP HOMOLOG 2"/>
    <property type="match status" value="1"/>
</dbReference>
<gene>
    <name evidence="7" type="ORF">CASFOL_040242</name>
</gene>
<name>A0ABD3BFF2_9LAMI</name>
<dbReference type="AlphaFoldDB" id="A0ABD3BFF2"/>
<dbReference type="InterPro" id="IPR032308">
    <property type="entry name" value="TDBD"/>
</dbReference>
<evidence type="ECO:0000256" key="3">
    <source>
        <dbReference type="ARBA" id="ARBA00023242"/>
    </source>
</evidence>
<evidence type="ECO:0000259" key="6">
    <source>
        <dbReference type="Pfam" id="PF16135"/>
    </source>
</evidence>
<dbReference type="Pfam" id="PF16135">
    <property type="entry name" value="TDBD"/>
    <property type="match status" value="1"/>
</dbReference>
<proteinExistence type="inferred from homology"/>
<evidence type="ECO:0000256" key="4">
    <source>
        <dbReference type="RuleBase" id="RU369029"/>
    </source>
</evidence>
<evidence type="ECO:0000313" key="8">
    <source>
        <dbReference type="Proteomes" id="UP001632038"/>
    </source>
</evidence>